<dbReference type="GO" id="GO:0005886">
    <property type="term" value="C:plasma membrane"/>
    <property type="evidence" value="ECO:0007669"/>
    <property type="project" value="UniProtKB-SubCell"/>
</dbReference>
<feature type="transmembrane region" description="Helical" evidence="7">
    <location>
        <begin position="14"/>
        <end position="36"/>
    </location>
</feature>
<keyword evidence="2 7" id="KW-0813">Transport</keyword>
<evidence type="ECO:0000256" key="2">
    <source>
        <dbReference type="ARBA" id="ARBA00022448"/>
    </source>
</evidence>
<sequence length="303" mass="34745">MKEKRFHHVKGKKLIGYVFILPLTALFGIFIVYPIIYNFIISFYDWNGIDIQKTFIGFKNYATILTDPVILKIGKNFVIFALCTIIFQAFLGLVFASFFSRKIHFSGFYRIIFYLPVVATPAIVGNIFSKIFETNRGFLNLFLRSAGLESLCQQWLADPKWALACIVFVNIWQWTGYSMLMYYANMLNISGDLYEAATIDGANKVQQFTKITFPLLRSTHYTLFIMGMLGSLKCFDLPFVLTKGGPNYATEFFSTYIYKKSFALFKQGEGSAVVVIMFVIALVITLIQLKMYYHNDKDKELAG</sequence>
<keyword evidence="5 7" id="KW-1133">Transmembrane helix</keyword>
<comment type="caution">
    <text evidence="9">The sequence shown here is derived from an EMBL/GenBank/DDBJ whole genome shotgun (WGS) entry which is preliminary data.</text>
</comment>
<dbReference type="Gene3D" id="1.10.3720.10">
    <property type="entry name" value="MetI-like"/>
    <property type="match status" value="1"/>
</dbReference>
<dbReference type="SUPFAM" id="SSF161098">
    <property type="entry name" value="MetI-like"/>
    <property type="match status" value="1"/>
</dbReference>
<accession>A0A4U8Q3G1</accession>
<dbReference type="STRING" id="180332.GCA_000797495_03506"/>
<feature type="transmembrane region" description="Helical" evidence="7">
    <location>
        <begin position="77"/>
        <end position="99"/>
    </location>
</feature>
<evidence type="ECO:0000313" key="10">
    <source>
        <dbReference type="Proteomes" id="UP000306509"/>
    </source>
</evidence>
<evidence type="ECO:0000259" key="8">
    <source>
        <dbReference type="PROSITE" id="PS50928"/>
    </source>
</evidence>
<dbReference type="PROSITE" id="PS50928">
    <property type="entry name" value="ABC_TM1"/>
    <property type="match status" value="1"/>
</dbReference>
<feature type="transmembrane region" description="Helical" evidence="7">
    <location>
        <begin position="111"/>
        <end position="132"/>
    </location>
</feature>
<reference evidence="9 10" key="1">
    <citation type="journal article" date="2019" name="Anaerobe">
        <title>Detection of Robinsoniella peoriensis in multiple bone samples of a trauma patient.</title>
        <authorList>
            <person name="Schrottner P."/>
            <person name="Hartwich K."/>
            <person name="Bunk B."/>
            <person name="Schober I."/>
            <person name="Helbig S."/>
            <person name="Rudolph W.W."/>
            <person name="Gunzer F."/>
        </authorList>
    </citation>
    <scope>NUCLEOTIDE SEQUENCE [LARGE SCALE GENOMIC DNA]</scope>
    <source>
        <strain evidence="9 10">DSM 106044</strain>
    </source>
</reference>
<evidence type="ECO:0000256" key="4">
    <source>
        <dbReference type="ARBA" id="ARBA00022692"/>
    </source>
</evidence>
<keyword evidence="4 7" id="KW-0812">Transmembrane</keyword>
<comment type="subcellular location">
    <subcellularLocation>
        <location evidence="1 7">Cell membrane</location>
        <topology evidence="1 7">Multi-pass membrane protein</topology>
    </subcellularLocation>
</comment>
<evidence type="ECO:0000256" key="6">
    <source>
        <dbReference type="ARBA" id="ARBA00023136"/>
    </source>
</evidence>
<evidence type="ECO:0000256" key="3">
    <source>
        <dbReference type="ARBA" id="ARBA00022475"/>
    </source>
</evidence>
<dbReference type="CDD" id="cd06261">
    <property type="entry name" value="TM_PBP2"/>
    <property type="match status" value="1"/>
</dbReference>
<gene>
    <name evidence="9" type="primary">lacF_36</name>
    <name evidence="9" type="ORF">DSM106044_04602</name>
</gene>
<dbReference type="Proteomes" id="UP000306509">
    <property type="component" value="Unassembled WGS sequence"/>
</dbReference>
<dbReference type="InterPro" id="IPR000515">
    <property type="entry name" value="MetI-like"/>
</dbReference>
<evidence type="ECO:0000256" key="7">
    <source>
        <dbReference type="RuleBase" id="RU363032"/>
    </source>
</evidence>
<feature type="domain" description="ABC transmembrane type-1" evidence="8">
    <location>
        <begin position="74"/>
        <end position="288"/>
    </location>
</feature>
<dbReference type="PANTHER" id="PTHR30193:SF37">
    <property type="entry name" value="INNER MEMBRANE ABC TRANSPORTER PERMEASE PROTEIN YCJO"/>
    <property type="match status" value="1"/>
</dbReference>
<feature type="transmembrane region" description="Helical" evidence="7">
    <location>
        <begin position="161"/>
        <end position="184"/>
    </location>
</feature>
<protein>
    <submittedName>
        <fullName evidence="9">Lactose transport system permease protein LacF</fullName>
    </submittedName>
</protein>
<evidence type="ECO:0000256" key="1">
    <source>
        <dbReference type="ARBA" id="ARBA00004651"/>
    </source>
</evidence>
<dbReference type="InterPro" id="IPR035906">
    <property type="entry name" value="MetI-like_sf"/>
</dbReference>
<name>A0A4U8Q3G1_9FIRM</name>
<feature type="transmembrane region" description="Helical" evidence="7">
    <location>
        <begin position="270"/>
        <end position="289"/>
    </location>
</feature>
<evidence type="ECO:0000256" key="5">
    <source>
        <dbReference type="ARBA" id="ARBA00022989"/>
    </source>
</evidence>
<dbReference type="InterPro" id="IPR051393">
    <property type="entry name" value="ABC_transporter_permease"/>
</dbReference>
<keyword evidence="6 7" id="KW-0472">Membrane</keyword>
<dbReference type="EMBL" id="QGQD01000092">
    <property type="protein sequence ID" value="TLC98492.1"/>
    <property type="molecule type" value="Genomic_DNA"/>
</dbReference>
<keyword evidence="10" id="KW-1185">Reference proteome</keyword>
<organism evidence="9 10">
    <name type="scientific">Robinsoniella peoriensis</name>
    <dbReference type="NCBI Taxonomy" id="180332"/>
    <lineage>
        <taxon>Bacteria</taxon>
        <taxon>Bacillati</taxon>
        <taxon>Bacillota</taxon>
        <taxon>Clostridia</taxon>
        <taxon>Lachnospirales</taxon>
        <taxon>Lachnospiraceae</taxon>
        <taxon>Robinsoniella</taxon>
    </lineage>
</organism>
<dbReference type="AlphaFoldDB" id="A0A4U8Q3G1"/>
<keyword evidence="3" id="KW-1003">Cell membrane</keyword>
<evidence type="ECO:0000313" key="9">
    <source>
        <dbReference type="EMBL" id="TLC98492.1"/>
    </source>
</evidence>
<dbReference type="PANTHER" id="PTHR30193">
    <property type="entry name" value="ABC TRANSPORTER PERMEASE PROTEIN"/>
    <property type="match status" value="1"/>
</dbReference>
<dbReference type="Pfam" id="PF00528">
    <property type="entry name" value="BPD_transp_1"/>
    <property type="match status" value="1"/>
</dbReference>
<proteinExistence type="inferred from homology"/>
<dbReference type="RefSeq" id="WP_242849005.1">
    <property type="nucleotide sequence ID" value="NZ_CAUSDN010000150.1"/>
</dbReference>
<dbReference type="GO" id="GO:0055085">
    <property type="term" value="P:transmembrane transport"/>
    <property type="evidence" value="ECO:0007669"/>
    <property type="project" value="InterPro"/>
</dbReference>
<comment type="similarity">
    <text evidence="7">Belongs to the binding-protein-dependent transport system permease family.</text>
</comment>